<organism evidence="8 9">
    <name type="scientific">Latimeria chalumnae</name>
    <name type="common">Coelacanth</name>
    <dbReference type="NCBI Taxonomy" id="7897"/>
    <lineage>
        <taxon>Eukaryota</taxon>
        <taxon>Metazoa</taxon>
        <taxon>Chordata</taxon>
        <taxon>Craniata</taxon>
        <taxon>Vertebrata</taxon>
        <taxon>Euteleostomi</taxon>
        <taxon>Coelacanthiformes</taxon>
        <taxon>Coelacanthidae</taxon>
        <taxon>Latimeria</taxon>
    </lineage>
</organism>
<dbReference type="EMBL" id="AFYH01030491">
    <property type="status" value="NOT_ANNOTATED_CDS"/>
    <property type="molecule type" value="Genomic_DNA"/>
</dbReference>
<dbReference type="EMBL" id="AFYH01030494">
    <property type="status" value="NOT_ANNOTATED_CDS"/>
    <property type="molecule type" value="Genomic_DNA"/>
</dbReference>
<dbReference type="SMART" id="SM01243">
    <property type="entry name" value="IRF-3"/>
    <property type="match status" value="1"/>
</dbReference>
<dbReference type="FunFam" id="1.10.10.10:FF:000041">
    <property type="entry name" value="Interferon regulatory factor 4"/>
    <property type="match status" value="1"/>
</dbReference>
<dbReference type="InterPro" id="IPR008984">
    <property type="entry name" value="SMAD_FHA_dom_sf"/>
</dbReference>
<dbReference type="GO" id="GO:0000978">
    <property type="term" value="F:RNA polymerase II cis-regulatory region sequence-specific DNA binding"/>
    <property type="evidence" value="ECO:0007669"/>
    <property type="project" value="TreeGrafter"/>
</dbReference>
<evidence type="ECO:0000256" key="6">
    <source>
        <dbReference type="ARBA" id="ARBA00023242"/>
    </source>
</evidence>
<dbReference type="PANTHER" id="PTHR11949">
    <property type="entry name" value="INTERFERON REGULATORY FACTOR"/>
    <property type="match status" value="1"/>
</dbReference>
<feature type="domain" description="IRF tryptophan pentad repeat" evidence="7">
    <location>
        <begin position="5"/>
        <end position="109"/>
    </location>
</feature>
<dbReference type="GO" id="GO:0005634">
    <property type="term" value="C:nucleus"/>
    <property type="evidence" value="ECO:0007669"/>
    <property type="project" value="UniProtKB-SubCell"/>
</dbReference>
<dbReference type="Bgee" id="ENSLACG00000017007">
    <property type="expression patterns" value="Expressed in pectoral fin and 5 other cell types or tissues"/>
</dbReference>
<dbReference type="PRINTS" id="PR00267">
    <property type="entry name" value="INTFRNREGFCT"/>
</dbReference>
<evidence type="ECO:0000256" key="3">
    <source>
        <dbReference type="ARBA" id="ARBA00023125"/>
    </source>
</evidence>
<gene>
    <name evidence="8" type="primary">IRF3</name>
</gene>
<evidence type="ECO:0000256" key="5">
    <source>
        <dbReference type="ARBA" id="ARBA00023163"/>
    </source>
</evidence>
<evidence type="ECO:0000259" key="7">
    <source>
        <dbReference type="PROSITE" id="PS51507"/>
    </source>
</evidence>
<dbReference type="Proteomes" id="UP000008672">
    <property type="component" value="Unassembled WGS sequence"/>
</dbReference>
<dbReference type="Pfam" id="PF10401">
    <property type="entry name" value="IRF-3"/>
    <property type="match status" value="1"/>
</dbReference>
<dbReference type="HOGENOM" id="CLU_031544_2_0_1"/>
<evidence type="ECO:0000313" key="8">
    <source>
        <dbReference type="Ensembl" id="ENSLACP00000019335.1"/>
    </source>
</evidence>
<dbReference type="EMBL" id="AFYH01030492">
    <property type="status" value="NOT_ANNOTATED_CDS"/>
    <property type="molecule type" value="Genomic_DNA"/>
</dbReference>
<keyword evidence="3" id="KW-0238">DNA-binding</keyword>
<dbReference type="InterPro" id="IPR036388">
    <property type="entry name" value="WH-like_DNA-bd_sf"/>
</dbReference>
<name>H3BBR4_LATCH</name>
<reference evidence="8" key="3">
    <citation type="submission" date="2025-09" db="UniProtKB">
        <authorList>
            <consortium name="Ensembl"/>
        </authorList>
    </citation>
    <scope>IDENTIFICATION</scope>
</reference>
<dbReference type="AlphaFoldDB" id="H3BBR4"/>
<evidence type="ECO:0000313" key="9">
    <source>
        <dbReference type="Proteomes" id="UP000008672"/>
    </source>
</evidence>
<dbReference type="GeneTree" id="ENSGT00940000160569"/>
<reference evidence="8" key="2">
    <citation type="submission" date="2025-08" db="UniProtKB">
        <authorList>
            <consortium name="Ensembl"/>
        </authorList>
    </citation>
    <scope>IDENTIFICATION</scope>
</reference>
<dbReference type="InterPro" id="IPR017855">
    <property type="entry name" value="SMAD-like_dom_sf"/>
</dbReference>
<evidence type="ECO:0000256" key="4">
    <source>
        <dbReference type="ARBA" id="ARBA00023159"/>
    </source>
</evidence>
<dbReference type="GO" id="GO:0002376">
    <property type="term" value="P:immune system process"/>
    <property type="evidence" value="ECO:0007669"/>
    <property type="project" value="TreeGrafter"/>
</dbReference>
<dbReference type="EMBL" id="AFYH01030493">
    <property type="status" value="NOT_ANNOTATED_CDS"/>
    <property type="molecule type" value="Genomic_DNA"/>
</dbReference>
<dbReference type="CDD" id="cd00103">
    <property type="entry name" value="IRF"/>
    <property type="match status" value="1"/>
</dbReference>
<dbReference type="OMA" id="DRGVMGY"/>
<dbReference type="InterPro" id="IPR001346">
    <property type="entry name" value="Interferon_reg_fact_DNA-bd_dom"/>
</dbReference>
<dbReference type="Gene3D" id="2.60.200.10">
    <property type="match status" value="1"/>
</dbReference>
<dbReference type="GO" id="GO:0000981">
    <property type="term" value="F:DNA-binding transcription factor activity, RNA polymerase II-specific"/>
    <property type="evidence" value="ECO:0007669"/>
    <property type="project" value="TreeGrafter"/>
</dbReference>
<dbReference type="FunCoup" id="H3BBR4">
    <property type="interactions" value="1832"/>
</dbReference>
<dbReference type="GO" id="GO:0045944">
    <property type="term" value="P:positive regulation of transcription by RNA polymerase II"/>
    <property type="evidence" value="ECO:0007669"/>
    <property type="project" value="UniProtKB-ARBA"/>
</dbReference>
<dbReference type="EMBL" id="AFYH01030490">
    <property type="status" value="NOT_ANNOTATED_CDS"/>
    <property type="molecule type" value="Genomic_DNA"/>
</dbReference>
<comment type="subcellular location">
    <subcellularLocation>
        <location evidence="1">Nucleus</location>
    </subcellularLocation>
</comment>
<dbReference type="InParanoid" id="H3BBR4"/>
<reference evidence="9" key="1">
    <citation type="submission" date="2011-08" db="EMBL/GenBank/DDBJ databases">
        <title>The draft genome of Latimeria chalumnae.</title>
        <authorList>
            <person name="Di Palma F."/>
            <person name="Alfoldi J."/>
            <person name="Johnson J."/>
            <person name="Berlin A."/>
            <person name="Gnerre S."/>
            <person name="Jaffe D."/>
            <person name="MacCallum I."/>
            <person name="Young S."/>
            <person name="Walker B.J."/>
            <person name="Lander E."/>
            <person name="Lindblad-Toh K."/>
        </authorList>
    </citation>
    <scope>NUCLEOTIDE SEQUENCE [LARGE SCALE GENOMIC DNA]</scope>
    <source>
        <strain evidence="9">Wild caught</strain>
    </source>
</reference>
<dbReference type="InterPro" id="IPR036390">
    <property type="entry name" value="WH_DNA-bd_sf"/>
</dbReference>
<sequence>MTSQKPLLIPWLIAEINSGQYPGLEWVNEERTQFRIPWKHKLRQDFTSSDCRIFEAWATASGRYRPGTKNPDPPLWKRNFRCALNKRTKMIRDLSTNSSDPHKIYEIISSTTNSKKKKSQRLKFGPTLELTNKLFSQSPDRSNISSVADANCREQELVSFISSFSLETECCSLQSKCWPHWSRNLTTIPWISNLKVTLGFTIPPLDSTVYTEQPPQAPEAGLHDLLGPLEGMSANATGQNLSQNQDAFCQQLFPCDNLVTDLQVAVYYRGRKMQETLVRNPQGCRFFFDCAEAGAEMQHLEGVALPDTSALTDTQQVRYTQQLLRNLGPGLVLEIWERNICARRMGKCKVFWGMSNKETGEAPREVSRKDYTILYTLPQFIKEMMDFMEKRRGSPEYSVWFCFGEYWPDPENRNWEKKLIMVQVTPIVFQKIHELAQCNGASSLNSQEVQLQISSSEVSLLSWLQDFNERMEWESFGNGDL</sequence>
<keyword evidence="2" id="KW-0805">Transcription regulation</keyword>
<proteinExistence type="predicted"/>
<accession>H3BBR4</accession>
<protein>
    <submittedName>
        <fullName evidence="8">Interferon regulatory factor 3</fullName>
    </submittedName>
</protein>
<keyword evidence="4" id="KW-0010">Activator</keyword>
<dbReference type="SUPFAM" id="SSF46785">
    <property type="entry name" value="Winged helix' DNA-binding domain"/>
    <property type="match status" value="1"/>
</dbReference>
<keyword evidence="5" id="KW-0804">Transcription</keyword>
<dbReference type="Ensembl" id="ENSLACT00000019469.1">
    <property type="protein sequence ID" value="ENSLACP00000019335.1"/>
    <property type="gene ID" value="ENSLACG00000017007.1"/>
</dbReference>
<dbReference type="PANTHER" id="PTHR11949:SF1">
    <property type="entry name" value="INTERFERON REGULATORY FACTOR 3"/>
    <property type="match status" value="1"/>
</dbReference>
<dbReference type="SMART" id="SM00348">
    <property type="entry name" value="IRF"/>
    <property type="match status" value="1"/>
</dbReference>
<keyword evidence="6" id="KW-0539">Nucleus</keyword>
<dbReference type="InterPro" id="IPR019471">
    <property type="entry name" value="Interferon_reg_factor-3"/>
</dbReference>
<dbReference type="PROSITE" id="PS51507">
    <property type="entry name" value="IRF_2"/>
    <property type="match status" value="1"/>
</dbReference>
<evidence type="ECO:0000256" key="1">
    <source>
        <dbReference type="ARBA" id="ARBA00004123"/>
    </source>
</evidence>
<dbReference type="Pfam" id="PF00605">
    <property type="entry name" value="IRF"/>
    <property type="match status" value="1"/>
</dbReference>
<dbReference type="SUPFAM" id="SSF49879">
    <property type="entry name" value="SMAD/FHA domain"/>
    <property type="match status" value="1"/>
</dbReference>
<keyword evidence="9" id="KW-1185">Reference proteome</keyword>
<dbReference type="eggNOG" id="ENOG502QTRR">
    <property type="taxonomic scope" value="Eukaryota"/>
</dbReference>
<evidence type="ECO:0000256" key="2">
    <source>
        <dbReference type="ARBA" id="ARBA00023015"/>
    </source>
</evidence>
<dbReference type="STRING" id="7897.ENSLACP00000019335"/>
<dbReference type="Gene3D" id="1.10.10.10">
    <property type="entry name" value="Winged helix-like DNA-binding domain superfamily/Winged helix DNA-binding domain"/>
    <property type="match status" value="1"/>
</dbReference>